<keyword evidence="4" id="KW-1185">Reference proteome</keyword>
<dbReference type="RefSeq" id="XP_062656167.1">
    <property type="nucleotide sequence ID" value="XM_062808216.1"/>
</dbReference>
<feature type="transmembrane region" description="Helical" evidence="2">
    <location>
        <begin position="253"/>
        <end position="271"/>
    </location>
</feature>
<sequence>MDGPLVGWQNADTTRGTLSIIKTCLVTIFACTWTIQHLNVPAAHDGEWRRFFRVCKWMLVTILLPEFILAHAIMELVLAVEAMRHMKRTSFSTPGWGQIAVVYPRWLALLVDSPNRWPALRSMLGQKPVDRLAYEEQQRRPSTTSSSQPSTTSSSQSEEHPSHMVRWTLTHAYFANMGGFVFSPGPIAVPLTGEYLASFYGHFDLPKITEDEIKDRSKTDGLAKAFSVFQISHLVLSLIVRRSQGLPSSQLEILTLAFAICGVVTYAVYWYKPKDVAVPISVRTKYGEDEPGRALPRLTTFESFWRVVTNNKDDRSRPLGRVPNDNIPVNRAGFAHTATFLLAFVSAAFASLHAVAWDFDFPTAAEATIWHVCTILTITLPPLGLLGIPLSQSTWRQGNPRDFQYATVRVLRELCWQLETAEEKKKLNFIREMLEAQYDTGFRPARDGHFIRVPYANLLWSAGEVPHPNDHLRQQMLDFVDKRGAFQNRPDLDLPPGYSSNLHRLFQLIDGHGSKKMVEEVATIGVFPRRSLLPTAFNKWLVYITMGLYCAARLVLVAVGLSSMRAMPQGVYRSTWADYFPAI</sequence>
<dbReference type="GeneID" id="87845164"/>
<dbReference type="PANTHER" id="PTHR35043">
    <property type="entry name" value="TRANSCRIPTION FACTOR DOMAIN-CONTAINING PROTEIN"/>
    <property type="match status" value="1"/>
</dbReference>
<reference evidence="3" key="2">
    <citation type="submission" date="2023-06" db="EMBL/GenBank/DDBJ databases">
        <authorList>
            <consortium name="Lawrence Berkeley National Laboratory"/>
            <person name="Haridas S."/>
            <person name="Hensen N."/>
            <person name="Bonometti L."/>
            <person name="Westerberg I."/>
            <person name="Brannstrom I.O."/>
            <person name="Guillou S."/>
            <person name="Cros-Aarteil S."/>
            <person name="Calhoun S."/>
            <person name="Kuo A."/>
            <person name="Mondo S."/>
            <person name="Pangilinan J."/>
            <person name="Riley R."/>
            <person name="Labutti K."/>
            <person name="Andreopoulos B."/>
            <person name="Lipzen A."/>
            <person name="Chen C."/>
            <person name="Yanf M."/>
            <person name="Daum C."/>
            <person name="Ng V."/>
            <person name="Clum A."/>
            <person name="Steindorff A."/>
            <person name="Ohm R."/>
            <person name="Martin F."/>
            <person name="Silar P."/>
            <person name="Natvig D."/>
            <person name="Lalanne C."/>
            <person name="Gautier V."/>
            <person name="Ament-Velasquez S.L."/>
            <person name="Kruys A."/>
            <person name="Hutchinson M.I."/>
            <person name="Powell A.J."/>
            <person name="Barry K."/>
            <person name="Miller A.N."/>
            <person name="Grigoriev I.V."/>
            <person name="Debuchy R."/>
            <person name="Gladieux P."/>
            <person name="Thoren M.H."/>
            <person name="Johannesson H."/>
        </authorList>
    </citation>
    <scope>NUCLEOTIDE SEQUENCE</scope>
    <source>
        <strain evidence="3">CBS 168.71</strain>
    </source>
</reference>
<keyword evidence="2" id="KW-0472">Membrane</keyword>
<keyword evidence="2" id="KW-0812">Transmembrane</keyword>
<evidence type="ECO:0000256" key="1">
    <source>
        <dbReference type="SAM" id="MobiDB-lite"/>
    </source>
</evidence>
<evidence type="ECO:0000313" key="3">
    <source>
        <dbReference type="EMBL" id="KAK3292653.1"/>
    </source>
</evidence>
<name>A0AAE0LPE8_9PEZI</name>
<feature type="transmembrane region" description="Helical" evidence="2">
    <location>
        <begin position="338"/>
        <end position="357"/>
    </location>
</feature>
<organism evidence="3 4">
    <name type="scientific">Chaetomium fimeti</name>
    <dbReference type="NCBI Taxonomy" id="1854472"/>
    <lineage>
        <taxon>Eukaryota</taxon>
        <taxon>Fungi</taxon>
        <taxon>Dikarya</taxon>
        <taxon>Ascomycota</taxon>
        <taxon>Pezizomycotina</taxon>
        <taxon>Sordariomycetes</taxon>
        <taxon>Sordariomycetidae</taxon>
        <taxon>Sordariales</taxon>
        <taxon>Chaetomiaceae</taxon>
        <taxon>Chaetomium</taxon>
    </lineage>
</organism>
<dbReference type="AlphaFoldDB" id="A0AAE0LPE8"/>
<gene>
    <name evidence="3" type="ORF">B0H64DRAFT_477768</name>
</gene>
<dbReference type="PANTHER" id="PTHR35043:SF8">
    <property type="entry name" value="DUF4220 DOMAIN-CONTAINING PROTEIN"/>
    <property type="match status" value="1"/>
</dbReference>
<dbReference type="EMBL" id="JAUEPN010000007">
    <property type="protein sequence ID" value="KAK3292653.1"/>
    <property type="molecule type" value="Genomic_DNA"/>
</dbReference>
<protein>
    <submittedName>
        <fullName evidence="3">Uncharacterized protein</fullName>
    </submittedName>
</protein>
<accession>A0AAE0LPE8</accession>
<feature type="transmembrane region" description="Helical" evidence="2">
    <location>
        <begin position="369"/>
        <end position="391"/>
    </location>
</feature>
<feature type="region of interest" description="Disordered" evidence="1">
    <location>
        <begin position="135"/>
        <end position="162"/>
    </location>
</feature>
<comment type="caution">
    <text evidence="3">The sequence shown here is derived from an EMBL/GenBank/DDBJ whole genome shotgun (WGS) entry which is preliminary data.</text>
</comment>
<feature type="compositionally biased region" description="Low complexity" evidence="1">
    <location>
        <begin position="140"/>
        <end position="156"/>
    </location>
</feature>
<reference evidence="3" key="1">
    <citation type="journal article" date="2023" name="Mol. Phylogenet. Evol.">
        <title>Genome-scale phylogeny and comparative genomics of the fungal order Sordariales.</title>
        <authorList>
            <person name="Hensen N."/>
            <person name="Bonometti L."/>
            <person name="Westerberg I."/>
            <person name="Brannstrom I.O."/>
            <person name="Guillou S."/>
            <person name="Cros-Aarteil S."/>
            <person name="Calhoun S."/>
            <person name="Haridas S."/>
            <person name="Kuo A."/>
            <person name="Mondo S."/>
            <person name="Pangilinan J."/>
            <person name="Riley R."/>
            <person name="LaButti K."/>
            <person name="Andreopoulos B."/>
            <person name="Lipzen A."/>
            <person name="Chen C."/>
            <person name="Yan M."/>
            <person name="Daum C."/>
            <person name="Ng V."/>
            <person name="Clum A."/>
            <person name="Steindorff A."/>
            <person name="Ohm R.A."/>
            <person name="Martin F."/>
            <person name="Silar P."/>
            <person name="Natvig D.O."/>
            <person name="Lalanne C."/>
            <person name="Gautier V."/>
            <person name="Ament-Velasquez S.L."/>
            <person name="Kruys A."/>
            <person name="Hutchinson M.I."/>
            <person name="Powell A.J."/>
            <person name="Barry K."/>
            <person name="Miller A.N."/>
            <person name="Grigoriev I.V."/>
            <person name="Debuchy R."/>
            <person name="Gladieux P."/>
            <person name="Hiltunen Thoren M."/>
            <person name="Johannesson H."/>
        </authorList>
    </citation>
    <scope>NUCLEOTIDE SEQUENCE</scope>
    <source>
        <strain evidence="3">CBS 168.71</strain>
    </source>
</reference>
<evidence type="ECO:0000256" key="2">
    <source>
        <dbReference type="SAM" id="Phobius"/>
    </source>
</evidence>
<feature type="transmembrane region" description="Helical" evidence="2">
    <location>
        <begin position="540"/>
        <end position="561"/>
    </location>
</feature>
<evidence type="ECO:0000313" key="4">
    <source>
        <dbReference type="Proteomes" id="UP001278766"/>
    </source>
</evidence>
<proteinExistence type="predicted"/>
<keyword evidence="2" id="KW-1133">Transmembrane helix</keyword>
<dbReference type="Proteomes" id="UP001278766">
    <property type="component" value="Unassembled WGS sequence"/>
</dbReference>
<feature type="transmembrane region" description="Helical" evidence="2">
    <location>
        <begin position="57"/>
        <end position="80"/>
    </location>
</feature>